<gene>
    <name evidence="2" type="ORF">FHU35_13121</name>
</gene>
<keyword evidence="3" id="KW-1185">Reference proteome</keyword>
<sequence length="159" mass="17969">MSEATTEQLTPWLGDTEMTAWRAYIVGSALLEHRLNRELQLSHGLSIADYEILVSLSEVPDMRMRMSELAAGIAHSKSRMSHQIRRLEREGLVRRQECPEDGRGVLAALTDKGMAKLREAAPSHVQGVREHMIDLLEPDEQKTLGEIFTRLTGHLRSIE</sequence>
<dbReference type="InterPro" id="IPR039422">
    <property type="entry name" value="MarR/SlyA-like"/>
</dbReference>
<dbReference type="GO" id="GO:0003700">
    <property type="term" value="F:DNA-binding transcription factor activity"/>
    <property type="evidence" value="ECO:0007669"/>
    <property type="project" value="InterPro"/>
</dbReference>
<reference evidence="2 3" key="1">
    <citation type="submission" date="2019-06" db="EMBL/GenBank/DDBJ databases">
        <title>Sequencing the genomes of 1000 actinobacteria strains.</title>
        <authorList>
            <person name="Klenk H.-P."/>
        </authorList>
    </citation>
    <scope>NUCLEOTIDE SEQUENCE [LARGE SCALE GENOMIC DNA]</scope>
    <source>
        <strain evidence="2 3">DSM 46699</strain>
    </source>
</reference>
<dbReference type="EMBL" id="VIWX01000003">
    <property type="protein sequence ID" value="TWF94415.1"/>
    <property type="molecule type" value="Genomic_DNA"/>
</dbReference>
<evidence type="ECO:0000313" key="3">
    <source>
        <dbReference type="Proteomes" id="UP000316184"/>
    </source>
</evidence>
<dbReference type="AlphaFoldDB" id="A0A561U4Y4"/>
<dbReference type="InterPro" id="IPR036390">
    <property type="entry name" value="WH_DNA-bd_sf"/>
</dbReference>
<accession>A0A561U4Y4</accession>
<dbReference type="PROSITE" id="PS50995">
    <property type="entry name" value="HTH_MARR_2"/>
    <property type="match status" value="1"/>
</dbReference>
<dbReference type="InterPro" id="IPR000835">
    <property type="entry name" value="HTH_MarR-typ"/>
</dbReference>
<dbReference type="Gene3D" id="1.10.10.10">
    <property type="entry name" value="Winged helix-like DNA-binding domain superfamily/Winged helix DNA-binding domain"/>
    <property type="match status" value="1"/>
</dbReference>
<dbReference type="GO" id="GO:0006950">
    <property type="term" value="P:response to stress"/>
    <property type="evidence" value="ECO:0007669"/>
    <property type="project" value="TreeGrafter"/>
</dbReference>
<dbReference type="Proteomes" id="UP000316184">
    <property type="component" value="Unassembled WGS sequence"/>
</dbReference>
<dbReference type="InterPro" id="IPR036388">
    <property type="entry name" value="WH-like_DNA-bd_sf"/>
</dbReference>
<feature type="domain" description="HTH marR-type" evidence="1">
    <location>
        <begin position="1"/>
        <end position="153"/>
    </location>
</feature>
<proteinExistence type="predicted"/>
<organism evidence="2 3">
    <name type="scientific">Saccharopolyspora dendranthemae</name>
    <dbReference type="NCBI Taxonomy" id="1181886"/>
    <lineage>
        <taxon>Bacteria</taxon>
        <taxon>Bacillati</taxon>
        <taxon>Actinomycetota</taxon>
        <taxon>Actinomycetes</taxon>
        <taxon>Pseudonocardiales</taxon>
        <taxon>Pseudonocardiaceae</taxon>
        <taxon>Saccharopolyspora</taxon>
    </lineage>
</organism>
<dbReference type="PRINTS" id="PR00598">
    <property type="entry name" value="HTHMARR"/>
</dbReference>
<dbReference type="Pfam" id="PF12802">
    <property type="entry name" value="MarR_2"/>
    <property type="match status" value="1"/>
</dbReference>
<dbReference type="PANTHER" id="PTHR33164:SF99">
    <property type="entry name" value="MARR FAMILY REGULATORY PROTEIN"/>
    <property type="match status" value="1"/>
</dbReference>
<protein>
    <submittedName>
        <fullName evidence="2">MarR family transcriptional regulator</fullName>
    </submittedName>
</protein>
<dbReference type="SMART" id="SM00347">
    <property type="entry name" value="HTH_MARR"/>
    <property type="match status" value="1"/>
</dbReference>
<dbReference type="SUPFAM" id="SSF46785">
    <property type="entry name" value="Winged helix' DNA-binding domain"/>
    <property type="match status" value="1"/>
</dbReference>
<name>A0A561U4Y4_9PSEU</name>
<evidence type="ECO:0000313" key="2">
    <source>
        <dbReference type="EMBL" id="TWF94415.1"/>
    </source>
</evidence>
<evidence type="ECO:0000259" key="1">
    <source>
        <dbReference type="PROSITE" id="PS50995"/>
    </source>
</evidence>
<comment type="caution">
    <text evidence="2">The sequence shown here is derived from an EMBL/GenBank/DDBJ whole genome shotgun (WGS) entry which is preliminary data.</text>
</comment>
<dbReference type="PANTHER" id="PTHR33164">
    <property type="entry name" value="TRANSCRIPTIONAL REGULATOR, MARR FAMILY"/>
    <property type="match status" value="1"/>
</dbReference>